<dbReference type="KEGG" id="caul:KCG34_17575"/>
<evidence type="ECO:0000313" key="3">
    <source>
        <dbReference type="Proteomes" id="UP000676409"/>
    </source>
</evidence>
<organism evidence="2 3">
    <name type="scientific">Phenylobacterium montanum</name>
    <dbReference type="NCBI Taxonomy" id="2823693"/>
    <lineage>
        <taxon>Bacteria</taxon>
        <taxon>Pseudomonadati</taxon>
        <taxon>Pseudomonadota</taxon>
        <taxon>Alphaproteobacteria</taxon>
        <taxon>Caulobacterales</taxon>
        <taxon>Caulobacteraceae</taxon>
        <taxon>Phenylobacterium</taxon>
    </lineage>
</organism>
<dbReference type="EMBL" id="CP073078">
    <property type="protein sequence ID" value="QUD86870.1"/>
    <property type="molecule type" value="Genomic_DNA"/>
</dbReference>
<dbReference type="Proteomes" id="UP000676409">
    <property type="component" value="Chromosome"/>
</dbReference>
<sequence length="1359" mass="126655">MTITTYYSVSTEAQLNAAIAAIDVGGASSAPSTSYAIVITTDLVLSSAITRINLASGDTLTITGNTGSESPSVNIDGGATYRGFVVQAGTVTLDSLSLTNLQATGGAGGAGASAGGGGAGLGGAVFVGAGAAVDLTNDSFSGDGAQGGAGGAITASGTGAGGAGSPGTGFGNGGAGGAVGGFGGGGGSGAAGGFGAGSNGGGGLGAGGDLFVQQGGTLTIGAGSSLSQGQVAGGAGGHAYGGGIFIQGNSSITLGAATITGVIADQSGSGGTGVNAGAGSLLTTGGTVLSGANTFTGGIQIRAGTLSLEAKGAAGGGAITFAAAGETLIIGAGDAPANVIKGFAFGETIDLAGMGAATSATMTAGNKLVVQGGGTSPVTLSLDPSVSYASDTFLLASDGSGGAKLTFVQSTFNVASESDLNTVLSEIDAGGVYAAQNVRYVINLAAGISLTSDLDAINLLGGDSLVINGAHQTLDGGGAHRGFFVYAGKVSINDLTIQNAVAAGGAGGAGALAGGGGAGLGGGLFIASGGSASLSDVAFLNDQAIGGAGGGTGTGYGGGGGLGGAGGAGSGIYAGGGGGIGLNARGGAHGLNAAGSGVVLGGGSASGGAGQGNQGAGGIDGGGGGSGGTYSGSGRDPRSYPGAGGSGGVAANANFGGGAGSAEHAGFGGGGAAYNGAVNGPAYAASGVGGFGGGGAGGQAGGYGGGASTGAGGGGGLGAGGAVFVQQGGSLTITSGSETGGSATGGAGSGGSASGQGLGGGLFLQGSSSLTFAPAAGQTVTISDALADQGSGALTMAGAGTLVLSAANSFTRGIYIKSGTVTLGAAGAAGTGVINFAYGSIATLNVTHGALPSNIIYDFLPGDVIDLQGVGTATTAALGSGDVLQITGGGVNLNLQLFTGLSYVGESFVAASDGAGGTRITATTTNNDHPPHIYGGGQTVTGNDHTAFLPLSGISVADLDTTQTETATLTLSATANGTLSNLAGGTYSASTGVYKVSGTAAQVTAALQGLVFTPTDHQVAVGQTVKTVFNLSVTDGTMYASATDTAAVTALNDPPVISGAGNFVMGGLFTVPMTPFPGISVADPDHAASETVTITLTDSYYGGPTDLNGTLSLPTQASGVTLTKTAAGTYVLSAGSPAAITQAIDALSFTPISHPSVPGFTVTYMGLSVSDGTATTTAQNTIQAGAPVISGTVAGQTTRDNVSIDPFAHVTLTDSPGVNSLQTTIQLDDASGNPTDANGTLSGAGLTHAGVGIYTLTANTPAAESAALDALVFTPTLHQVGAGQSVTTQFVLEVFDGATTSDNGNTTVTAQSTSAAVVSGVRLFAQTASQLAPAAQGASLAAHGQPWTAMHAPLLAPAA</sequence>
<evidence type="ECO:0000313" key="2">
    <source>
        <dbReference type="EMBL" id="QUD86870.1"/>
    </source>
</evidence>
<feature type="compositionally biased region" description="Gly residues" evidence="1">
    <location>
        <begin position="610"/>
        <end position="631"/>
    </location>
</feature>
<dbReference type="RefSeq" id="WP_211936922.1">
    <property type="nucleotide sequence ID" value="NZ_CP073078.1"/>
</dbReference>
<reference evidence="2" key="1">
    <citation type="submission" date="2021-04" db="EMBL/GenBank/DDBJ databases">
        <title>The complete genome sequence of Caulobacter sp. S6.</title>
        <authorList>
            <person name="Tang Y."/>
            <person name="Ouyang W."/>
            <person name="Liu Q."/>
            <person name="Huang B."/>
            <person name="Guo Z."/>
            <person name="Lei P."/>
        </authorList>
    </citation>
    <scope>NUCLEOTIDE SEQUENCE</scope>
    <source>
        <strain evidence="2">S6</strain>
    </source>
</reference>
<evidence type="ECO:0008006" key="4">
    <source>
        <dbReference type="Google" id="ProtNLM"/>
    </source>
</evidence>
<feature type="region of interest" description="Disordered" evidence="1">
    <location>
        <begin position="610"/>
        <end position="645"/>
    </location>
</feature>
<evidence type="ECO:0000256" key="1">
    <source>
        <dbReference type="SAM" id="MobiDB-lite"/>
    </source>
</evidence>
<accession>A0A975FWU0</accession>
<proteinExistence type="predicted"/>
<gene>
    <name evidence="2" type="ORF">KCG34_17575</name>
</gene>
<keyword evidence="3" id="KW-1185">Reference proteome</keyword>
<name>A0A975FWU0_9CAUL</name>
<protein>
    <recommendedName>
        <fullName evidence="4">Autotransporter domain-containing protein</fullName>
    </recommendedName>
</protein>